<reference evidence="1" key="2">
    <citation type="submission" date="2022-09" db="EMBL/GenBank/DDBJ databases">
        <title>Rouxiella aceris sp. nov., isolated from tree sap and emended description of the genus Rhouxiella.</title>
        <authorList>
            <person name="Kim I.S."/>
        </authorList>
    </citation>
    <scope>NUCLEOTIDE SEQUENCE</scope>
    <source>
        <strain evidence="1">SAP-2</strain>
    </source>
</reference>
<dbReference type="EMBL" id="JADMKS010000005">
    <property type="protein sequence ID" value="MBF6637879.1"/>
    <property type="molecule type" value="Genomic_DNA"/>
</dbReference>
<name>A0AA40X3Z2_9GAMM</name>
<dbReference type="Proteomes" id="UP000705283">
    <property type="component" value="Unassembled WGS sequence"/>
</dbReference>
<sequence length="56" mass="6061">MDKPEPMHPEDALIKIEVLAKAAAFLVDDKKQIDLAIGILEIIASEAKRGLAYEAG</sequence>
<protein>
    <submittedName>
        <fullName evidence="1">Uncharacterized protein</fullName>
    </submittedName>
</protein>
<evidence type="ECO:0000313" key="1">
    <source>
        <dbReference type="EMBL" id="MBF6637879.1"/>
    </source>
</evidence>
<dbReference type="RefSeq" id="WP_193311893.1">
    <property type="nucleotide sequence ID" value="NZ_JADMKS010000005.1"/>
</dbReference>
<organism evidence="1 2">
    <name type="scientific">Rouxiella silvae</name>
    <dbReference type="NCBI Taxonomy" id="1646373"/>
    <lineage>
        <taxon>Bacteria</taxon>
        <taxon>Pseudomonadati</taxon>
        <taxon>Pseudomonadota</taxon>
        <taxon>Gammaproteobacteria</taxon>
        <taxon>Enterobacterales</taxon>
        <taxon>Yersiniaceae</taxon>
        <taxon>Rouxiella</taxon>
    </lineage>
</organism>
<reference evidence="1" key="1">
    <citation type="submission" date="2020-11" db="EMBL/GenBank/DDBJ databases">
        <authorList>
            <person name="Lee S.D."/>
        </authorList>
    </citation>
    <scope>NUCLEOTIDE SEQUENCE</scope>
    <source>
        <strain evidence="1">SAP-2</strain>
    </source>
</reference>
<dbReference type="AlphaFoldDB" id="A0AA40X3Z2"/>
<gene>
    <name evidence="1" type="ORF">ITX54_14545</name>
</gene>
<evidence type="ECO:0000313" key="2">
    <source>
        <dbReference type="Proteomes" id="UP000705283"/>
    </source>
</evidence>
<accession>A0AA40X3Z2</accession>
<proteinExistence type="predicted"/>
<comment type="caution">
    <text evidence="1">The sequence shown here is derived from an EMBL/GenBank/DDBJ whole genome shotgun (WGS) entry which is preliminary data.</text>
</comment>